<dbReference type="EMBL" id="CH902635">
    <property type="protein sequence ID" value="EDV33893.1"/>
    <property type="molecule type" value="Genomic_DNA"/>
</dbReference>
<proteinExistence type="predicted"/>
<evidence type="ECO:0000313" key="4">
    <source>
        <dbReference type="Proteomes" id="UP000007801"/>
    </source>
</evidence>
<keyword evidence="4" id="KW-1185">Reference proteome</keyword>
<reference evidence="2" key="3">
    <citation type="submission" date="2015-10" db="EMBL/GenBank/DDBJ databases">
        <authorList>
            <consortium name="FlyBase"/>
        </authorList>
    </citation>
    <scope>NUCLEOTIDE SEQUENCE</scope>
    <source>
        <strain evidence="2">TSC#14024-0371.13</strain>
    </source>
</reference>
<gene>
    <name evidence="2" type="primary">Dana\GF19064</name>
    <name evidence="2" type="synonym">dana_GLEANR_20782</name>
    <name evidence="2" type="ORF">GF19064</name>
</gene>
<accession>B3MZU2</accession>
<dbReference type="FunCoup" id="B3MZU2">
    <property type="interactions" value="3"/>
</dbReference>
<dbReference type="OMA" id="NRICIPR"/>
<reference evidence="2 4" key="1">
    <citation type="journal article" date="2007" name="Nature">
        <title>Evolution of genes and genomes on the Drosophila phylogeny.</title>
        <authorList>
            <consortium name="Drosophila 12 Genomes Consortium"/>
            <person name="Clark A.G."/>
            <person name="Eisen M.B."/>
            <person name="Smith D.R."/>
            <person name="Bergman C.M."/>
            <person name="Oliver B."/>
            <person name="Markow T.A."/>
            <person name="Kaufman T.C."/>
            <person name="Kellis M."/>
            <person name="Gelbart W."/>
            <person name="Iyer V.N."/>
            <person name="Pollard D.A."/>
            <person name="Sackton T.B."/>
            <person name="Larracuente A.M."/>
            <person name="Singh N.D."/>
            <person name="Abad J.P."/>
            <person name="Abt D.N."/>
            <person name="Adryan B."/>
            <person name="Aguade M."/>
            <person name="Akashi H."/>
            <person name="Anderson W.W."/>
            <person name="Aquadro C.F."/>
            <person name="Ardell D.H."/>
            <person name="Arguello R."/>
            <person name="Artieri C.G."/>
            <person name="Barbash D.A."/>
            <person name="Barker D."/>
            <person name="Barsanti P."/>
            <person name="Batterham P."/>
            <person name="Batzoglou S."/>
            <person name="Begun D."/>
            <person name="Bhutkar A."/>
            <person name="Blanco E."/>
            <person name="Bosak S.A."/>
            <person name="Bradley R.K."/>
            <person name="Brand A.D."/>
            <person name="Brent M.R."/>
            <person name="Brooks A.N."/>
            <person name="Brown R.H."/>
            <person name="Butlin R.K."/>
            <person name="Caggese C."/>
            <person name="Calvi B.R."/>
            <person name="Bernardo de Carvalho A."/>
            <person name="Caspi A."/>
            <person name="Castrezana S."/>
            <person name="Celniker S.E."/>
            <person name="Chang J.L."/>
            <person name="Chapple C."/>
            <person name="Chatterji S."/>
            <person name="Chinwalla A."/>
            <person name="Civetta A."/>
            <person name="Clifton S.W."/>
            <person name="Comeron J.M."/>
            <person name="Costello J.C."/>
            <person name="Coyne J.A."/>
            <person name="Daub J."/>
            <person name="David R.G."/>
            <person name="Delcher A.L."/>
            <person name="Delehaunty K."/>
            <person name="Do C.B."/>
            <person name="Ebling H."/>
            <person name="Edwards K."/>
            <person name="Eickbush T."/>
            <person name="Evans J.D."/>
            <person name="Filipski A."/>
            <person name="Findeiss S."/>
            <person name="Freyhult E."/>
            <person name="Fulton L."/>
            <person name="Fulton R."/>
            <person name="Garcia A.C."/>
            <person name="Gardiner A."/>
            <person name="Garfield D.A."/>
            <person name="Garvin B.E."/>
            <person name="Gibson G."/>
            <person name="Gilbert D."/>
            <person name="Gnerre S."/>
            <person name="Godfrey J."/>
            <person name="Good R."/>
            <person name="Gotea V."/>
            <person name="Gravely B."/>
            <person name="Greenberg A.J."/>
            <person name="Griffiths-Jones S."/>
            <person name="Gross S."/>
            <person name="Guigo R."/>
            <person name="Gustafson E.A."/>
            <person name="Haerty W."/>
            <person name="Hahn M.W."/>
            <person name="Halligan D.L."/>
            <person name="Halpern A.L."/>
            <person name="Halter G.M."/>
            <person name="Han M.V."/>
            <person name="Heger A."/>
            <person name="Hillier L."/>
            <person name="Hinrichs A.S."/>
            <person name="Holmes I."/>
            <person name="Hoskins R.A."/>
            <person name="Hubisz M.J."/>
            <person name="Hultmark D."/>
            <person name="Huntley M.A."/>
            <person name="Jaffe D.B."/>
            <person name="Jagadeeshan S."/>
            <person name="Jeck W.R."/>
            <person name="Johnson J."/>
            <person name="Jones C.D."/>
            <person name="Jordan W.C."/>
            <person name="Karpen G.H."/>
            <person name="Kataoka E."/>
            <person name="Keightley P.D."/>
            <person name="Kheradpour P."/>
            <person name="Kirkness E.F."/>
            <person name="Koerich L.B."/>
            <person name="Kristiansen K."/>
            <person name="Kudrna D."/>
            <person name="Kulathinal R.J."/>
            <person name="Kumar S."/>
            <person name="Kwok R."/>
            <person name="Lander E."/>
            <person name="Langley C.H."/>
            <person name="Lapoint R."/>
            <person name="Lazzaro B.P."/>
            <person name="Lee S.J."/>
            <person name="Levesque L."/>
            <person name="Li R."/>
            <person name="Lin C.F."/>
            <person name="Lin M.F."/>
            <person name="Lindblad-Toh K."/>
            <person name="Llopart A."/>
            <person name="Long M."/>
            <person name="Low L."/>
            <person name="Lozovsky E."/>
            <person name="Lu J."/>
            <person name="Luo M."/>
            <person name="Machado C.A."/>
            <person name="Makalowski W."/>
            <person name="Marzo M."/>
            <person name="Matsuda M."/>
            <person name="Matzkin L."/>
            <person name="McAllister B."/>
            <person name="McBride C.S."/>
            <person name="McKernan B."/>
            <person name="McKernan K."/>
            <person name="Mendez-Lago M."/>
            <person name="Minx P."/>
            <person name="Mollenhauer M.U."/>
            <person name="Montooth K."/>
            <person name="Mount S.M."/>
            <person name="Mu X."/>
            <person name="Myers E."/>
            <person name="Negre B."/>
            <person name="Newfeld S."/>
            <person name="Nielsen R."/>
            <person name="Noor M.A."/>
            <person name="O'Grady P."/>
            <person name="Pachter L."/>
            <person name="Papaceit M."/>
            <person name="Parisi M.J."/>
            <person name="Parisi M."/>
            <person name="Parts L."/>
            <person name="Pedersen J.S."/>
            <person name="Pesole G."/>
            <person name="Phillippy A.M."/>
            <person name="Ponting C.P."/>
            <person name="Pop M."/>
            <person name="Porcelli D."/>
            <person name="Powell J.R."/>
            <person name="Prohaska S."/>
            <person name="Pruitt K."/>
            <person name="Puig M."/>
            <person name="Quesneville H."/>
            <person name="Ram K.R."/>
            <person name="Rand D."/>
            <person name="Rasmussen M.D."/>
            <person name="Reed L.K."/>
            <person name="Reenan R."/>
            <person name="Reily A."/>
            <person name="Remington K.A."/>
            <person name="Rieger T.T."/>
            <person name="Ritchie M.G."/>
            <person name="Robin C."/>
            <person name="Rogers Y.H."/>
            <person name="Rohde C."/>
            <person name="Rozas J."/>
            <person name="Rubenfield M.J."/>
            <person name="Ruiz A."/>
            <person name="Russo S."/>
            <person name="Salzberg S.L."/>
            <person name="Sanchez-Gracia A."/>
            <person name="Saranga D.J."/>
            <person name="Sato H."/>
            <person name="Schaeffer S.W."/>
            <person name="Schatz M.C."/>
            <person name="Schlenke T."/>
            <person name="Schwartz R."/>
            <person name="Segarra C."/>
            <person name="Singh R.S."/>
            <person name="Sirot L."/>
            <person name="Sirota M."/>
            <person name="Sisneros N.B."/>
            <person name="Smith C.D."/>
            <person name="Smith T.F."/>
            <person name="Spieth J."/>
            <person name="Stage D.E."/>
            <person name="Stark A."/>
            <person name="Stephan W."/>
            <person name="Strausberg R.L."/>
            <person name="Strempel S."/>
            <person name="Sturgill D."/>
            <person name="Sutton G."/>
            <person name="Sutton G.G."/>
            <person name="Tao W."/>
            <person name="Teichmann S."/>
            <person name="Tobari Y.N."/>
            <person name="Tomimura Y."/>
            <person name="Tsolas J.M."/>
            <person name="Valente V.L."/>
            <person name="Venter E."/>
            <person name="Venter J.C."/>
            <person name="Vicario S."/>
            <person name="Vieira F.G."/>
            <person name="Vilella A.J."/>
            <person name="Villasante A."/>
            <person name="Walenz B."/>
            <person name="Wang J."/>
            <person name="Wasserman M."/>
            <person name="Watts T."/>
            <person name="Wilson D."/>
            <person name="Wilson R.K."/>
            <person name="Wing R.A."/>
            <person name="Wolfner M.F."/>
            <person name="Wong A."/>
            <person name="Wong G.K."/>
            <person name="Wu C.I."/>
            <person name="Wu G."/>
            <person name="Yamamoto D."/>
            <person name="Yang H.P."/>
            <person name="Yang S.P."/>
            <person name="Yorke J.A."/>
            <person name="Yoshida K."/>
            <person name="Zdobnov E."/>
            <person name="Zhang P."/>
            <person name="Zhang Y."/>
            <person name="Zimin A.V."/>
            <person name="Baldwin J."/>
            <person name="Abdouelleil A."/>
            <person name="Abdulkadir J."/>
            <person name="Abebe A."/>
            <person name="Abera B."/>
            <person name="Abreu J."/>
            <person name="Acer S.C."/>
            <person name="Aftuck L."/>
            <person name="Alexander A."/>
            <person name="An P."/>
            <person name="Anderson E."/>
            <person name="Anderson S."/>
            <person name="Arachi H."/>
            <person name="Azer M."/>
            <person name="Bachantsang P."/>
            <person name="Barry A."/>
            <person name="Bayul T."/>
            <person name="Berlin A."/>
            <person name="Bessette D."/>
            <person name="Bloom T."/>
            <person name="Blye J."/>
            <person name="Boguslavskiy L."/>
            <person name="Bonnet C."/>
            <person name="Boukhgalter B."/>
            <person name="Bourzgui I."/>
            <person name="Brown A."/>
            <person name="Cahill P."/>
            <person name="Channer S."/>
            <person name="Cheshatsang Y."/>
            <person name="Chuda L."/>
            <person name="Citroen M."/>
            <person name="Collymore A."/>
            <person name="Cooke P."/>
            <person name="Costello M."/>
            <person name="D'Aco K."/>
            <person name="Daza R."/>
            <person name="De Haan G."/>
            <person name="DeGray S."/>
            <person name="DeMaso C."/>
            <person name="Dhargay N."/>
            <person name="Dooley K."/>
            <person name="Dooley E."/>
            <person name="Doricent M."/>
            <person name="Dorje P."/>
            <person name="Dorjee K."/>
            <person name="Dupes A."/>
            <person name="Elong R."/>
            <person name="Falk J."/>
            <person name="Farina A."/>
            <person name="Faro S."/>
            <person name="Ferguson D."/>
            <person name="Fisher S."/>
            <person name="Foley C.D."/>
            <person name="Franke A."/>
            <person name="Friedrich D."/>
            <person name="Gadbois L."/>
            <person name="Gearin G."/>
            <person name="Gearin C.R."/>
            <person name="Giannoukos G."/>
            <person name="Goode T."/>
            <person name="Graham J."/>
            <person name="Grandbois E."/>
            <person name="Grewal S."/>
            <person name="Gyaltsen K."/>
            <person name="Hafez N."/>
            <person name="Hagos B."/>
            <person name="Hall J."/>
            <person name="Henson C."/>
            <person name="Hollinger A."/>
            <person name="Honan T."/>
            <person name="Huard M.D."/>
            <person name="Hughes L."/>
            <person name="Hurhula B."/>
            <person name="Husby M.E."/>
            <person name="Kamat A."/>
            <person name="Kanga B."/>
            <person name="Kashin S."/>
            <person name="Khazanovich D."/>
            <person name="Kisner P."/>
            <person name="Lance K."/>
            <person name="Lara M."/>
            <person name="Lee W."/>
            <person name="Lennon N."/>
            <person name="Letendre F."/>
            <person name="LeVine R."/>
            <person name="Lipovsky A."/>
            <person name="Liu X."/>
            <person name="Liu J."/>
            <person name="Liu S."/>
            <person name="Lokyitsang T."/>
            <person name="Lokyitsang Y."/>
            <person name="Lubonja R."/>
            <person name="Lui A."/>
            <person name="MacDonald P."/>
            <person name="Magnisalis V."/>
            <person name="Maru K."/>
            <person name="Matthews C."/>
            <person name="McCusker W."/>
            <person name="McDonough S."/>
            <person name="Mehta T."/>
            <person name="Meldrim J."/>
            <person name="Meneus L."/>
            <person name="Mihai O."/>
            <person name="Mihalev A."/>
            <person name="Mihova T."/>
            <person name="Mittelman R."/>
            <person name="Mlenga V."/>
            <person name="Montmayeur A."/>
            <person name="Mulrain L."/>
            <person name="Navidi A."/>
            <person name="Naylor J."/>
            <person name="Negash T."/>
            <person name="Nguyen T."/>
            <person name="Nguyen N."/>
            <person name="Nicol R."/>
            <person name="Norbu C."/>
            <person name="Norbu N."/>
            <person name="Novod N."/>
            <person name="O'Neill B."/>
            <person name="Osman S."/>
            <person name="Markiewicz E."/>
            <person name="Oyono O.L."/>
            <person name="Patti C."/>
            <person name="Phunkhang P."/>
            <person name="Pierre F."/>
            <person name="Priest M."/>
            <person name="Raghuraman S."/>
            <person name="Rege F."/>
            <person name="Reyes R."/>
            <person name="Rise C."/>
            <person name="Rogov P."/>
            <person name="Ross K."/>
            <person name="Ryan E."/>
            <person name="Settipalli S."/>
            <person name="Shea T."/>
            <person name="Sherpa N."/>
            <person name="Shi L."/>
            <person name="Shih D."/>
            <person name="Sparrow T."/>
            <person name="Spaulding J."/>
            <person name="Stalker J."/>
            <person name="Stange-Thomann N."/>
            <person name="Stavropoulos S."/>
            <person name="Stone C."/>
            <person name="Strader C."/>
            <person name="Tesfaye S."/>
            <person name="Thomson T."/>
            <person name="Thoulutsang Y."/>
            <person name="Thoulutsang D."/>
            <person name="Topham K."/>
            <person name="Topping I."/>
            <person name="Tsamla T."/>
            <person name="Vassiliev H."/>
            <person name="Vo A."/>
            <person name="Wangchuk T."/>
            <person name="Wangdi T."/>
            <person name="Weiand M."/>
            <person name="Wilkinson J."/>
            <person name="Wilson A."/>
            <person name="Yadav S."/>
            <person name="Young G."/>
            <person name="Yu Q."/>
            <person name="Zembek L."/>
            <person name="Zhong D."/>
            <person name="Zimmer A."/>
            <person name="Zwirko Z."/>
            <person name="Jaffe D.B."/>
            <person name="Alvarez P."/>
            <person name="Brockman W."/>
            <person name="Butler J."/>
            <person name="Chin C."/>
            <person name="Gnerre S."/>
            <person name="Grabherr M."/>
            <person name="Kleber M."/>
            <person name="Mauceli E."/>
            <person name="MacCallum I."/>
        </authorList>
    </citation>
    <scope>NUCLEOTIDE SEQUENCE [LARGE SCALE GENOMIC DNA]</scope>
    <source>
        <strain evidence="2">TSC#14024-0371.13</strain>
        <strain evidence="4">Tucson 14024-0371.13</strain>
    </source>
</reference>
<reference evidence="2" key="2">
    <citation type="journal article" date="2008" name="Bioinformatics">
        <title>Assembly reconciliation.</title>
        <authorList>
            <person name="Zimin A.V."/>
            <person name="Smith D.R."/>
            <person name="Sutton G."/>
            <person name="Yorke J.A."/>
        </authorList>
    </citation>
    <scope>NUCLEOTIDE SEQUENCE</scope>
    <source>
        <strain evidence="2">TSC#14024-0371.13</strain>
    </source>
</reference>
<dbReference type="AlphaFoldDB" id="B3MZU2"/>
<dbReference type="eggNOG" id="ENOG502TB8Z">
    <property type="taxonomic scope" value="Eukaryota"/>
</dbReference>
<evidence type="ECO:0000313" key="2">
    <source>
        <dbReference type="EMBL" id="EDV33893.1"/>
    </source>
</evidence>
<dbReference type="KEGG" id="dan:6501828"/>
<dbReference type="EMBL" id="CH902635">
    <property type="protein sequence ID" value="KPU74829.1"/>
    <property type="molecule type" value="Genomic_DNA"/>
</dbReference>
<dbReference type="GeneID" id="6501828"/>
<organism evidence="2 4">
    <name type="scientific">Drosophila ananassae</name>
    <name type="common">Fruit fly</name>
    <dbReference type="NCBI Taxonomy" id="7217"/>
    <lineage>
        <taxon>Eukaryota</taxon>
        <taxon>Metazoa</taxon>
        <taxon>Ecdysozoa</taxon>
        <taxon>Arthropoda</taxon>
        <taxon>Hexapoda</taxon>
        <taxon>Insecta</taxon>
        <taxon>Pterygota</taxon>
        <taxon>Neoptera</taxon>
        <taxon>Endopterygota</taxon>
        <taxon>Diptera</taxon>
        <taxon>Brachycera</taxon>
        <taxon>Muscomorpha</taxon>
        <taxon>Ephydroidea</taxon>
        <taxon>Drosophilidae</taxon>
        <taxon>Drosophila</taxon>
        <taxon>Sophophora</taxon>
    </lineage>
</organism>
<dbReference type="Proteomes" id="UP000007801">
    <property type="component" value="Unassembled WGS sequence"/>
</dbReference>
<dbReference type="OrthoDB" id="7868070at2759"/>
<sequence length="214" mass="24852">MVRTNTVGKIKPEPEETVPTTRRRHRQNAAESWIAESWAFPHEVFQDTMKACKEELPELDGNERRALNKLESVWAQKLNSTNHQPDSNRRRPTPPPPRKRRCPVKPVAPVAPVAPPAEVEPRVENVYNVPDHVLVRNRIFMPPHPPTYRPRYFEVIMPAFVLKRRILDTFLKRDIINSLMASSDQEATAILQKLVEDVLKLKRCYDRDGALIEW</sequence>
<feature type="region of interest" description="Disordered" evidence="1">
    <location>
        <begin position="78"/>
        <end position="109"/>
    </location>
</feature>
<protein>
    <submittedName>
        <fullName evidence="2">Uncharacterized protein, isoform A</fullName>
    </submittedName>
    <submittedName>
        <fullName evidence="3">Uncharacterized protein, isoform B</fullName>
    </submittedName>
</protein>
<evidence type="ECO:0000256" key="1">
    <source>
        <dbReference type="SAM" id="MobiDB-lite"/>
    </source>
</evidence>
<evidence type="ECO:0000313" key="3">
    <source>
        <dbReference type="EMBL" id="KPU74829.1"/>
    </source>
</evidence>
<dbReference type="HOGENOM" id="CLU_1290147_0_0_1"/>
<name>B3MZU2_DROAN</name>
<feature type="region of interest" description="Disordered" evidence="1">
    <location>
        <begin position="1"/>
        <end position="29"/>
    </location>
</feature>
<dbReference type="STRING" id="7217.B3MZU2"/>